<dbReference type="OrthoDB" id="9763484at2"/>
<dbReference type="AlphaFoldDB" id="A0A6N4SSU3"/>
<dbReference type="PANTHER" id="PTHR43156">
    <property type="entry name" value="STAGE II SPORULATION PROTEIN E-RELATED"/>
    <property type="match status" value="1"/>
</dbReference>
<dbReference type="Gene3D" id="3.60.40.10">
    <property type="entry name" value="PPM-type phosphatase domain"/>
    <property type="match status" value="1"/>
</dbReference>
<reference evidence="3 4" key="1">
    <citation type="journal article" date="2007" name="Appl. Environ. Microbiol.">
        <title>Genome sequence of the cellulolytic gliding bacterium Cytophaga hutchinsonii.</title>
        <authorList>
            <person name="Xie G."/>
            <person name="Bruce D.C."/>
            <person name="Challacombe J.F."/>
            <person name="Chertkov O."/>
            <person name="Detter J.C."/>
            <person name="Gilna P."/>
            <person name="Han C.S."/>
            <person name="Lucas S."/>
            <person name="Misra M."/>
            <person name="Myers G.L."/>
            <person name="Richardson P."/>
            <person name="Tapia R."/>
            <person name="Thayer N."/>
            <person name="Thompson L.S."/>
            <person name="Brettin T.S."/>
            <person name="Henrissat B."/>
            <person name="Wilson D.B."/>
            <person name="McBride M.J."/>
        </authorList>
    </citation>
    <scope>NUCLEOTIDE SEQUENCE [LARGE SCALE GENOMIC DNA]</scope>
    <source>
        <strain evidence="4">ATCC 33406 / DSM 1761 / CIP 103989 / NBRC 15051 / NCIMB 9469 / D465</strain>
    </source>
</reference>
<dbReference type="GO" id="GO:0016791">
    <property type="term" value="F:phosphatase activity"/>
    <property type="evidence" value="ECO:0007669"/>
    <property type="project" value="TreeGrafter"/>
</dbReference>
<feature type="domain" description="PPM-type phosphatase" evidence="2">
    <location>
        <begin position="185"/>
        <end position="402"/>
    </location>
</feature>
<dbReference type="KEGG" id="chu:CHU_2179"/>
<sequence length="404" mass="45708">MVEKSTTTQTHELLVKDLKLSSLLEITQAINANLPESSLYKIFQFTLLANLSVGKLALYVKDDAWVCKANVGTALDYTNVPLSEELQHITAITVLDLAVSEPFSDFDLVIPVIHKNNVLAYVFLKKKADKGEIDQAFIQTFTNIILVAIENKKFARRELQQEAFKKEMQIAREVQSHLFPKDLPETSKISLKAFYLPHQTIGGDYYDYIDIDEDRSLVCIADVSGKGVPAAILMSNVQAALRTMLRYTSDLKKIVFQLNELILLHTKGNRFVTMFICILDFTKKEIAYINAGHNSIPLIQKDQVILLDKGCTILGMFDRLPLIEETILKLQDENHLFLYTDGLSECMNEKDDEFGLERILPMIQIEASKNQTEMIESIVKATVDFKGTKAYNDDITVLSCRIQA</sequence>
<evidence type="ECO:0000259" key="2">
    <source>
        <dbReference type="PROSITE" id="PS51746"/>
    </source>
</evidence>
<evidence type="ECO:0000313" key="3">
    <source>
        <dbReference type="EMBL" id="ABG59442.1"/>
    </source>
</evidence>
<dbReference type="Proteomes" id="UP000001822">
    <property type="component" value="Chromosome"/>
</dbReference>
<dbReference type="InterPro" id="IPR001932">
    <property type="entry name" value="PPM-type_phosphatase-like_dom"/>
</dbReference>
<dbReference type="RefSeq" id="WP_011585559.1">
    <property type="nucleotide sequence ID" value="NC_008255.1"/>
</dbReference>
<dbReference type="SMART" id="SM00331">
    <property type="entry name" value="PP2C_SIG"/>
    <property type="match status" value="1"/>
</dbReference>
<evidence type="ECO:0000313" key="4">
    <source>
        <dbReference type="Proteomes" id="UP000001822"/>
    </source>
</evidence>
<keyword evidence="1" id="KW-0378">Hydrolase</keyword>
<dbReference type="InterPro" id="IPR036457">
    <property type="entry name" value="PPM-type-like_dom_sf"/>
</dbReference>
<dbReference type="PANTHER" id="PTHR43156:SF2">
    <property type="entry name" value="STAGE II SPORULATION PROTEIN E"/>
    <property type="match status" value="1"/>
</dbReference>
<dbReference type="EMBL" id="CP000383">
    <property type="protein sequence ID" value="ABG59442.1"/>
    <property type="molecule type" value="Genomic_DNA"/>
</dbReference>
<evidence type="ECO:0000256" key="1">
    <source>
        <dbReference type="ARBA" id="ARBA00022801"/>
    </source>
</evidence>
<dbReference type="SUPFAM" id="SSF81606">
    <property type="entry name" value="PP2C-like"/>
    <property type="match status" value="1"/>
</dbReference>
<dbReference type="PROSITE" id="PS51746">
    <property type="entry name" value="PPM_2"/>
    <property type="match status" value="1"/>
</dbReference>
<proteinExistence type="predicted"/>
<dbReference type="SUPFAM" id="SSF55781">
    <property type="entry name" value="GAF domain-like"/>
    <property type="match status" value="1"/>
</dbReference>
<protein>
    <submittedName>
        <fullName evidence="3">Sigma factor regulation protein</fullName>
    </submittedName>
</protein>
<dbReference type="Pfam" id="PF07228">
    <property type="entry name" value="SpoIIE"/>
    <property type="match status" value="1"/>
</dbReference>
<gene>
    <name evidence="3" type="primary">rsbU</name>
    <name evidence="3" type="ordered locus">CHU_2179</name>
</gene>
<name>A0A6N4SSU3_CYTH3</name>
<accession>A0A6N4SSU3</accession>
<keyword evidence="4" id="KW-1185">Reference proteome</keyword>
<organism evidence="3 4">
    <name type="scientific">Cytophaga hutchinsonii (strain ATCC 33406 / DSM 1761 / CIP 103989 / NBRC 15051 / NCIMB 9469 / D465)</name>
    <dbReference type="NCBI Taxonomy" id="269798"/>
    <lineage>
        <taxon>Bacteria</taxon>
        <taxon>Pseudomonadati</taxon>
        <taxon>Bacteroidota</taxon>
        <taxon>Cytophagia</taxon>
        <taxon>Cytophagales</taxon>
        <taxon>Cytophagaceae</taxon>
        <taxon>Cytophaga</taxon>
    </lineage>
</organism>
<dbReference type="InterPro" id="IPR052016">
    <property type="entry name" value="Bact_Sigma-Reg"/>
</dbReference>